<organism evidence="3">
    <name type="scientific">Rodentolepis nana</name>
    <name type="common">Dwarf tapeworm</name>
    <name type="synonym">Hymenolepis nana</name>
    <dbReference type="NCBI Taxonomy" id="102285"/>
    <lineage>
        <taxon>Eukaryota</taxon>
        <taxon>Metazoa</taxon>
        <taxon>Spiralia</taxon>
        <taxon>Lophotrochozoa</taxon>
        <taxon>Platyhelminthes</taxon>
        <taxon>Cestoda</taxon>
        <taxon>Eucestoda</taxon>
        <taxon>Cyclophyllidea</taxon>
        <taxon>Hymenolepididae</taxon>
        <taxon>Rodentolepis</taxon>
    </lineage>
</organism>
<protein>
    <submittedName>
        <fullName evidence="3">Conjugal transfer protein TraD</fullName>
    </submittedName>
</protein>
<accession>A0A0R3TNH8</accession>
<dbReference type="OrthoDB" id="10549660at2759"/>
<gene>
    <name evidence="1" type="ORF">HNAJ_LOCUS8939</name>
</gene>
<name>A0A0R3TNH8_RODNA</name>
<sequence length="47" mass="5318">MPEDLRAIIQQRFQDAQASRLEDENVFDDVGTGEDVVEEIAESEHGK</sequence>
<reference evidence="3" key="1">
    <citation type="submission" date="2017-02" db="UniProtKB">
        <authorList>
            <consortium name="WormBaseParasite"/>
        </authorList>
    </citation>
    <scope>IDENTIFICATION</scope>
</reference>
<keyword evidence="2" id="KW-1185">Reference proteome</keyword>
<dbReference type="EMBL" id="UZAE01012440">
    <property type="protein sequence ID" value="VDO05151.1"/>
    <property type="molecule type" value="Genomic_DNA"/>
</dbReference>
<dbReference type="AlphaFoldDB" id="A0A0R3TNH8"/>
<evidence type="ECO:0000313" key="2">
    <source>
        <dbReference type="Proteomes" id="UP000278807"/>
    </source>
</evidence>
<proteinExistence type="predicted"/>
<dbReference type="Proteomes" id="UP000278807">
    <property type="component" value="Unassembled WGS sequence"/>
</dbReference>
<evidence type="ECO:0000313" key="1">
    <source>
        <dbReference type="EMBL" id="VDO05151.1"/>
    </source>
</evidence>
<dbReference type="WBParaSite" id="HNAJ_0000894301-mRNA-1">
    <property type="protein sequence ID" value="HNAJ_0000894301-mRNA-1"/>
    <property type="gene ID" value="HNAJ_0000894301"/>
</dbReference>
<reference evidence="1 2" key="2">
    <citation type="submission" date="2018-11" db="EMBL/GenBank/DDBJ databases">
        <authorList>
            <consortium name="Pathogen Informatics"/>
        </authorList>
    </citation>
    <scope>NUCLEOTIDE SEQUENCE [LARGE SCALE GENOMIC DNA]</scope>
</reference>
<evidence type="ECO:0000313" key="3">
    <source>
        <dbReference type="WBParaSite" id="HNAJ_0000894301-mRNA-1"/>
    </source>
</evidence>